<gene>
    <name evidence="1" type="ORF">SAMN05216587_11191</name>
</gene>
<dbReference type="RefSeq" id="WP_074816820.1">
    <property type="nucleotide sequence ID" value="NZ_FOJX01000011.1"/>
</dbReference>
<accession>A0A1I0YBZ5</accession>
<name>A0A1I0YBZ5_SELRU</name>
<sequence>MDDAVKHPSHYTQGRIECIDFIQDKRLDFAKGNCVKYIVRAGHKPEGDVSKEIEDLQKAKQYVDFAIREAESRL</sequence>
<dbReference type="AlphaFoldDB" id="A0A1I0YBZ5"/>
<proteinExistence type="predicted"/>
<dbReference type="Proteomes" id="UP000183843">
    <property type="component" value="Unassembled WGS sequence"/>
</dbReference>
<evidence type="ECO:0000313" key="1">
    <source>
        <dbReference type="EMBL" id="SFB10702.1"/>
    </source>
</evidence>
<dbReference type="InterPro" id="IPR021739">
    <property type="entry name" value="SaV-like"/>
</dbReference>
<dbReference type="Pfam" id="PF11753">
    <property type="entry name" value="DUF3310"/>
    <property type="match status" value="1"/>
</dbReference>
<reference evidence="1 2" key="1">
    <citation type="submission" date="2016-10" db="EMBL/GenBank/DDBJ databases">
        <authorList>
            <person name="de Groot N.N."/>
        </authorList>
    </citation>
    <scope>NUCLEOTIDE SEQUENCE [LARGE SCALE GENOMIC DNA]</scope>
    <source>
        <strain evidence="1 2">L14</strain>
    </source>
</reference>
<organism evidence="1 2">
    <name type="scientific">Selenomonas ruminantium</name>
    <dbReference type="NCBI Taxonomy" id="971"/>
    <lineage>
        <taxon>Bacteria</taxon>
        <taxon>Bacillati</taxon>
        <taxon>Bacillota</taxon>
        <taxon>Negativicutes</taxon>
        <taxon>Selenomonadales</taxon>
        <taxon>Selenomonadaceae</taxon>
        <taxon>Selenomonas</taxon>
    </lineage>
</organism>
<dbReference type="EMBL" id="FOJX01000011">
    <property type="protein sequence ID" value="SFB10702.1"/>
    <property type="molecule type" value="Genomic_DNA"/>
</dbReference>
<protein>
    <submittedName>
        <fullName evidence="1">Protein of unknwon function</fullName>
    </submittedName>
</protein>
<evidence type="ECO:0000313" key="2">
    <source>
        <dbReference type="Proteomes" id="UP000183843"/>
    </source>
</evidence>